<dbReference type="Proteomes" id="UP000192411">
    <property type="component" value="Unassembled WGS sequence"/>
</dbReference>
<keyword evidence="2" id="KW-1133">Transmembrane helix</keyword>
<comment type="caution">
    <text evidence="5">The sequence shown here is derived from an EMBL/GenBank/DDBJ whole genome shotgun (WGS) entry which is preliminary data.</text>
</comment>
<dbReference type="eggNOG" id="COG1463">
    <property type="taxonomic scope" value="Bacteria"/>
</dbReference>
<proteinExistence type="predicted"/>
<evidence type="ECO:0000259" key="3">
    <source>
        <dbReference type="Pfam" id="PF02470"/>
    </source>
</evidence>
<sequence>MADARDDEGLHPGWWTLFLVLLVIGAIWLTAALFTGSLEKFVPVTLTSERSGLVMETDAKVKLRGVQVGRVAAIEGGSEPVKLKLEIYPDQLQYIPANVEAQIRATTVFGAKFVDLVYPSDPSSERLRAGQVLVSRNVSVEVNTVFENVVGVLDQIDPAKLNSVLSALAEGVRGKGERIGEATTDANQVLLALNPRSETIRADWQSLKNFSDTYSVAAQDILATLNAASTTSETIVRRADALDALLLSTIGLSNSGIALLAPSQANLIRAINVLEPTTNLLSKYDPSYTCLLLGAKHLLDHGGYEAPGGNGRSIVLDAGLALGDDPYSFPRHLPIVGAKGGPGGKPGCGSLPDVKENWPVRQLVTNTGFGTGVDWRPNPGIGFPGYVNYLPTTRAVPEPPSIRNLFGGPAIGPVPYPGAPAYGAPLYAPDGTPLWPGLPPAPPPGAPKDPGPRPGSEPFVVQAPAFQQPTPLPPVPLPHFAAPGP</sequence>
<dbReference type="InterPro" id="IPR003399">
    <property type="entry name" value="Mce/MlaD"/>
</dbReference>
<dbReference type="GO" id="GO:0005576">
    <property type="term" value="C:extracellular region"/>
    <property type="evidence" value="ECO:0007669"/>
    <property type="project" value="TreeGrafter"/>
</dbReference>
<protein>
    <submittedName>
        <fullName evidence="5">MCE-family protein MCE3A</fullName>
    </submittedName>
</protein>
<evidence type="ECO:0000313" key="5">
    <source>
        <dbReference type="EMBL" id="ORB64360.1"/>
    </source>
</evidence>
<feature type="domain" description="Mammalian cell entry C-terminal" evidence="4">
    <location>
        <begin position="123"/>
        <end position="342"/>
    </location>
</feature>
<dbReference type="NCBIfam" id="TIGR00996">
    <property type="entry name" value="Mtu_fam_mce"/>
    <property type="match status" value="1"/>
</dbReference>
<dbReference type="AlphaFoldDB" id="A0A1X0JP19"/>
<evidence type="ECO:0000313" key="6">
    <source>
        <dbReference type="Proteomes" id="UP000192411"/>
    </source>
</evidence>
<evidence type="ECO:0000256" key="1">
    <source>
        <dbReference type="SAM" id="MobiDB-lite"/>
    </source>
</evidence>
<feature type="transmembrane region" description="Helical" evidence="2">
    <location>
        <begin position="12"/>
        <end position="34"/>
    </location>
</feature>
<name>A0A1X0JP19_9MYCO</name>
<dbReference type="InterPro" id="IPR052336">
    <property type="entry name" value="MlaD_Phospholipid_Transporter"/>
</dbReference>
<dbReference type="EMBL" id="MVIM01000008">
    <property type="protein sequence ID" value="ORB64360.1"/>
    <property type="molecule type" value="Genomic_DNA"/>
</dbReference>
<dbReference type="STRING" id="75922.BST47_17485"/>
<dbReference type="GO" id="GO:0051701">
    <property type="term" value="P:biological process involved in interaction with host"/>
    <property type="evidence" value="ECO:0007669"/>
    <property type="project" value="TreeGrafter"/>
</dbReference>
<keyword evidence="6" id="KW-1185">Reference proteome</keyword>
<dbReference type="RefSeq" id="WP_083126784.1">
    <property type="nucleotide sequence ID" value="NZ_MVIM01000008.1"/>
</dbReference>
<dbReference type="InterPro" id="IPR005693">
    <property type="entry name" value="Mce"/>
</dbReference>
<evidence type="ECO:0000256" key="2">
    <source>
        <dbReference type="SAM" id="Phobius"/>
    </source>
</evidence>
<gene>
    <name evidence="5" type="ORF">BST47_17485</name>
</gene>
<dbReference type="Pfam" id="PF11887">
    <property type="entry name" value="Mce4_CUP1"/>
    <property type="match status" value="1"/>
</dbReference>
<dbReference type="InterPro" id="IPR024516">
    <property type="entry name" value="Mce_C"/>
</dbReference>
<dbReference type="PANTHER" id="PTHR33371">
    <property type="entry name" value="INTERMEMBRANE PHOSPHOLIPID TRANSPORT SYSTEM BINDING PROTEIN MLAD-RELATED"/>
    <property type="match status" value="1"/>
</dbReference>
<keyword evidence="2" id="KW-0812">Transmembrane</keyword>
<dbReference type="Pfam" id="PF02470">
    <property type="entry name" value="MlaD"/>
    <property type="match status" value="1"/>
</dbReference>
<keyword evidence="2" id="KW-0472">Membrane</keyword>
<feature type="region of interest" description="Disordered" evidence="1">
    <location>
        <begin position="433"/>
        <end position="485"/>
    </location>
</feature>
<evidence type="ECO:0000259" key="4">
    <source>
        <dbReference type="Pfam" id="PF11887"/>
    </source>
</evidence>
<dbReference type="OrthoDB" id="3460188at2"/>
<feature type="compositionally biased region" description="Pro residues" evidence="1">
    <location>
        <begin position="436"/>
        <end position="455"/>
    </location>
</feature>
<reference evidence="5 6" key="1">
    <citation type="submission" date="2017-02" db="EMBL/GenBank/DDBJ databases">
        <title>The new phylogeny of genus Mycobacterium.</title>
        <authorList>
            <person name="Tortoli E."/>
            <person name="Trovato A."/>
            <person name="Cirillo D.M."/>
        </authorList>
    </citation>
    <scope>NUCLEOTIDE SEQUENCE [LARGE SCALE GENOMIC DNA]</scope>
    <source>
        <strain evidence="5 6">DSM 44338</strain>
    </source>
</reference>
<organism evidence="5 6">
    <name type="scientific">Mycolicibacterium tusciae</name>
    <dbReference type="NCBI Taxonomy" id="75922"/>
    <lineage>
        <taxon>Bacteria</taxon>
        <taxon>Bacillati</taxon>
        <taxon>Actinomycetota</taxon>
        <taxon>Actinomycetes</taxon>
        <taxon>Mycobacteriales</taxon>
        <taxon>Mycobacteriaceae</taxon>
        <taxon>Mycolicibacterium</taxon>
    </lineage>
</organism>
<feature type="domain" description="Mce/MlaD" evidence="3">
    <location>
        <begin position="43"/>
        <end position="117"/>
    </location>
</feature>
<accession>A0A1X0JP19</accession>
<dbReference type="PANTHER" id="PTHR33371:SF19">
    <property type="entry name" value="MCE-FAMILY PROTEIN MCE4A"/>
    <property type="match status" value="1"/>
</dbReference>